<name>C0P0D0_AJECG</name>
<dbReference type="RefSeq" id="XP_045283427.1">
    <property type="nucleotide sequence ID" value="XM_045435898.1"/>
</dbReference>
<dbReference type="EMBL" id="GG663380">
    <property type="protein sequence ID" value="EEH02946.1"/>
    <property type="molecule type" value="Genomic_DNA"/>
</dbReference>
<dbReference type="STRING" id="447093.C0P0D0"/>
<dbReference type="InParanoid" id="C0P0D0"/>
<proteinExistence type="predicted"/>
<evidence type="ECO:0000313" key="2">
    <source>
        <dbReference type="Proteomes" id="UP000001631"/>
    </source>
</evidence>
<dbReference type="GeneID" id="69041865"/>
<protein>
    <submittedName>
        <fullName evidence="1">Uncharacterized protein</fullName>
    </submittedName>
</protein>
<evidence type="ECO:0000313" key="1">
    <source>
        <dbReference type="EMBL" id="EEH02946.1"/>
    </source>
</evidence>
<dbReference type="HOGENOM" id="CLU_1049583_0_0_1"/>
<organism evidence="1 2">
    <name type="scientific">Ajellomyces capsulatus (strain G186AR / H82 / ATCC MYA-2454 / RMSCC 2432)</name>
    <name type="common">Darling's disease fungus</name>
    <name type="synonym">Histoplasma capsulatum</name>
    <dbReference type="NCBI Taxonomy" id="447093"/>
    <lineage>
        <taxon>Eukaryota</taxon>
        <taxon>Fungi</taxon>
        <taxon>Dikarya</taxon>
        <taxon>Ascomycota</taxon>
        <taxon>Pezizomycotina</taxon>
        <taxon>Eurotiomycetes</taxon>
        <taxon>Eurotiomycetidae</taxon>
        <taxon>Onygenales</taxon>
        <taxon>Ajellomycetaceae</taxon>
        <taxon>Histoplasma</taxon>
    </lineage>
</organism>
<reference evidence="1" key="1">
    <citation type="submission" date="2009-02" db="EMBL/GenBank/DDBJ databases">
        <title>The Genome Sequence of Ajellomyces capsulatus strain G186AR.</title>
        <authorList>
            <consortium name="The Broad Institute Genome Sequencing Platform"/>
            <person name="Champion M."/>
            <person name="Cuomo C."/>
            <person name="Ma L.-J."/>
            <person name="Henn M.R."/>
            <person name="Sil A."/>
            <person name="Goldman B."/>
            <person name="Young S.K."/>
            <person name="Kodira C.D."/>
            <person name="Zeng Q."/>
            <person name="Koehrsen M."/>
            <person name="Alvarado L."/>
            <person name="Berlin A."/>
            <person name="Borenstein D."/>
            <person name="Chen Z."/>
            <person name="Engels R."/>
            <person name="Freedman E."/>
            <person name="Gellesch M."/>
            <person name="Goldberg J."/>
            <person name="Griggs A."/>
            <person name="Gujja S."/>
            <person name="Heiman D."/>
            <person name="Hepburn T."/>
            <person name="Howarth C."/>
            <person name="Jen D."/>
            <person name="Larson L."/>
            <person name="Lewis B."/>
            <person name="Mehta T."/>
            <person name="Park D."/>
            <person name="Pearson M."/>
            <person name="Roberts A."/>
            <person name="Saif S."/>
            <person name="Shea T."/>
            <person name="Shenoy N."/>
            <person name="Sisk P."/>
            <person name="Stolte C."/>
            <person name="Sykes S."/>
            <person name="Walk T."/>
            <person name="White J."/>
            <person name="Yandava C."/>
            <person name="Klein B."/>
            <person name="McEwen J.G."/>
            <person name="Puccia R."/>
            <person name="Goldman G.H."/>
            <person name="Felipe M.S."/>
            <person name="Nino-Vega G."/>
            <person name="San-Blas G."/>
            <person name="Taylor J."/>
            <person name="Mendoza L."/>
            <person name="Galagan J."/>
            <person name="Nusbaum C."/>
            <person name="Birren B."/>
        </authorList>
    </citation>
    <scope>NUCLEOTIDE SEQUENCE</scope>
    <source>
        <strain evidence="1">G186AR</strain>
    </source>
</reference>
<dbReference type="Proteomes" id="UP000001631">
    <property type="component" value="Unassembled WGS sequence"/>
</dbReference>
<sequence>MDKFVEVMRAITGVLVIDIMQALPVFSIVGGTCSLLSTLQNSKIRLRSCQTPASDDNNTLDVEFPFMLVPVNPEHCRTKIYGPLMRRRKSESYINKYPAALTSPVVNYRKAIGDHKTTAVKKFQHIPKQLAMLDDPEPLDQSTIQKEKKIEKIRGATVLHVDSRSKLPDDPSLTIASRDAVIAWRNLVRDRNSAQYNAINLQQSASGNLPRLSRRIFEQGEAHFCAFLLDLRAEWADAGIPHFSLKFRTMKTIEQRLGVSGRRKA</sequence>
<gene>
    <name evidence="1" type="ORF">HCBG_08849</name>
</gene>
<dbReference type="AlphaFoldDB" id="C0P0D0"/>
<keyword evidence="2" id="KW-1185">Reference proteome</keyword>
<accession>C0P0D0</accession>